<gene>
    <name evidence="2" type="primary">ORF171794</name>
</gene>
<accession>A0A0B7BBW0</accession>
<evidence type="ECO:0000313" key="2">
    <source>
        <dbReference type="EMBL" id="CEK89580.1"/>
    </source>
</evidence>
<sequence>MDGTPSKDGRMPKDHLYGKWQILGLSSTQDKDVFKRDKHDTGVEVDYCKKETMDRNTQEKNKSLIKKNLAQRE</sequence>
<evidence type="ECO:0000256" key="1">
    <source>
        <dbReference type="SAM" id="MobiDB-lite"/>
    </source>
</evidence>
<name>A0A0B7BBW0_9EUPU</name>
<feature type="region of interest" description="Disordered" evidence="1">
    <location>
        <begin position="54"/>
        <end position="73"/>
    </location>
</feature>
<protein>
    <submittedName>
        <fullName evidence="2">Uncharacterized protein</fullName>
    </submittedName>
</protein>
<proteinExistence type="predicted"/>
<organism evidence="2">
    <name type="scientific">Arion vulgaris</name>
    <dbReference type="NCBI Taxonomy" id="1028688"/>
    <lineage>
        <taxon>Eukaryota</taxon>
        <taxon>Metazoa</taxon>
        <taxon>Spiralia</taxon>
        <taxon>Lophotrochozoa</taxon>
        <taxon>Mollusca</taxon>
        <taxon>Gastropoda</taxon>
        <taxon>Heterobranchia</taxon>
        <taxon>Euthyneura</taxon>
        <taxon>Panpulmonata</taxon>
        <taxon>Eupulmonata</taxon>
        <taxon>Stylommatophora</taxon>
        <taxon>Helicina</taxon>
        <taxon>Arionoidea</taxon>
        <taxon>Arionidae</taxon>
        <taxon>Arion</taxon>
    </lineage>
</organism>
<dbReference type="AlphaFoldDB" id="A0A0B7BBW0"/>
<reference evidence="2" key="1">
    <citation type="submission" date="2014-12" db="EMBL/GenBank/DDBJ databases">
        <title>Insight into the proteome of Arion vulgaris.</title>
        <authorList>
            <person name="Aradska J."/>
            <person name="Bulat T."/>
            <person name="Smidak R."/>
            <person name="Sarate P."/>
            <person name="Gangsoo J."/>
            <person name="Sialana F."/>
            <person name="Bilban M."/>
            <person name="Lubec G."/>
        </authorList>
    </citation>
    <scope>NUCLEOTIDE SEQUENCE</scope>
    <source>
        <tissue evidence="2">Skin</tissue>
    </source>
</reference>
<dbReference type="EMBL" id="HACG01042715">
    <property type="protein sequence ID" value="CEK89580.1"/>
    <property type="molecule type" value="Transcribed_RNA"/>
</dbReference>